<dbReference type="Pfam" id="PF20001">
    <property type="entry name" value="DUF6428"/>
    <property type="match status" value="1"/>
</dbReference>
<name>A0ABV5J948_9BACT</name>
<dbReference type="Proteomes" id="UP001589654">
    <property type="component" value="Unassembled WGS sequence"/>
</dbReference>
<dbReference type="InterPro" id="IPR045534">
    <property type="entry name" value="DUF6428"/>
</dbReference>
<gene>
    <name evidence="1" type="ORF">ACFFUR_16240</name>
</gene>
<reference evidence="1 2" key="1">
    <citation type="submission" date="2024-09" db="EMBL/GenBank/DDBJ databases">
        <authorList>
            <person name="Sun Q."/>
            <person name="Mori K."/>
        </authorList>
    </citation>
    <scope>NUCLEOTIDE SEQUENCE [LARGE SCALE GENOMIC DNA]</scope>
    <source>
        <strain evidence="1 2">CECT 7682</strain>
    </source>
</reference>
<accession>A0ABV5J948</accession>
<keyword evidence="2" id="KW-1185">Reference proteome</keyword>
<dbReference type="RefSeq" id="WP_290249109.1">
    <property type="nucleotide sequence ID" value="NZ_JAUFQT010000002.1"/>
</dbReference>
<proteinExistence type="predicted"/>
<evidence type="ECO:0000313" key="2">
    <source>
        <dbReference type="Proteomes" id="UP001589654"/>
    </source>
</evidence>
<organism evidence="1 2">
    <name type="scientific">Echinicola jeungdonensis</name>
    <dbReference type="NCBI Taxonomy" id="709343"/>
    <lineage>
        <taxon>Bacteria</taxon>
        <taxon>Pseudomonadati</taxon>
        <taxon>Bacteroidota</taxon>
        <taxon>Cytophagia</taxon>
        <taxon>Cytophagales</taxon>
        <taxon>Cyclobacteriaceae</taxon>
        <taxon>Echinicola</taxon>
    </lineage>
</organism>
<protein>
    <submittedName>
        <fullName evidence="1">DUF6428 family protein</fullName>
    </submittedName>
</protein>
<dbReference type="EMBL" id="JBHMEW010000068">
    <property type="protein sequence ID" value="MFB9213366.1"/>
    <property type="molecule type" value="Genomic_DNA"/>
</dbReference>
<comment type="caution">
    <text evidence="1">The sequence shown here is derived from an EMBL/GenBank/DDBJ whole genome shotgun (WGS) entry which is preliminary data.</text>
</comment>
<evidence type="ECO:0000313" key="1">
    <source>
        <dbReference type="EMBL" id="MFB9213366.1"/>
    </source>
</evidence>
<sequence length="177" mass="19816">MKTSEFINILKENPKTILSFEYAPGQFVRPDFHITEVKNVDFDTVDCGGVANNWSETHVQLWENEVAEPGHLVDSSKAFKIFEVVNKVRSTYLDTEIKFEYDNPSFNTAVLPVASIVKGPEKIIVKLGSDHATCKAKDRANTKEERDQACCGPVKTRKPKFRLKAKEISCAAGTDCC</sequence>